<accession>A0A2H0R6K3</accession>
<feature type="domain" description="Peptidase C39-like" evidence="2">
    <location>
        <begin position="167"/>
        <end position="312"/>
    </location>
</feature>
<reference evidence="3 4" key="1">
    <citation type="submission" date="2017-09" db="EMBL/GenBank/DDBJ databases">
        <title>Depth-based differentiation of microbial function through sediment-hosted aquifers and enrichment of novel symbionts in the deep terrestrial subsurface.</title>
        <authorList>
            <person name="Probst A.J."/>
            <person name="Ladd B."/>
            <person name="Jarett J.K."/>
            <person name="Geller-Mcgrath D.E."/>
            <person name="Sieber C.M."/>
            <person name="Emerson J.B."/>
            <person name="Anantharaman K."/>
            <person name="Thomas B.C."/>
            <person name="Malmstrom R."/>
            <person name="Stieglmeier M."/>
            <person name="Klingl A."/>
            <person name="Woyke T."/>
            <person name="Ryan C.M."/>
            <person name="Banfield J.F."/>
        </authorList>
    </citation>
    <scope>NUCLEOTIDE SEQUENCE [LARGE SCALE GENOMIC DNA]</scope>
    <source>
        <strain evidence="3">CG10_big_fil_rev_8_21_14_0_10_46_23</strain>
    </source>
</reference>
<evidence type="ECO:0000256" key="1">
    <source>
        <dbReference type="SAM" id="Phobius"/>
    </source>
</evidence>
<name>A0A2H0R6K3_9BACT</name>
<dbReference type="InterPro" id="IPR039564">
    <property type="entry name" value="Peptidase_C39-like"/>
</dbReference>
<dbReference type="EMBL" id="PCXO01000005">
    <property type="protein sequence ID" value="PIR41455.1"/>
    <property type="molecule type" value="Genomic_DNA"/>
</dbReference>
<dbReference type="Pfam" id="PF13529">
    <property type="entry name" value="Peptidase_C39_2"/>
    <property type="match status" value="1"/>
</dbReference>
<sequence length="354" mass="39548">MRQRLIIFGTIILVSLVIYFGFFRESRDETINEITSAENYFISEVQKGVVAELGQPFEGFESAMFLAVYPGLVADDFNNVEIYGDLNNFFVSSSADNSITPIGMITFLNNVAGRLNLAKETESDIDFILDFIKRTPGPSPNPITTPTPIFSPAITSTPRATIIKQSVPFTAQAPFGDWADQRQQDACEEASALMAVYWARGITALTPQKALGEIITASDWQEAQYGTYNDTSAQDTVSRIIMRYFQYAEARVELPNSPQDILAEIEAGSLVLVPAVGQLLGNPYFTPPGPERHMLVIIGYDYETKEFITNDPGTKRGKDYRYNQNVLFEAIRDYPTGNHRPSTENQKRMIIISK</sequence>
<protein>
    <recommendedName>
        <fullName evidence="2">Peptidase C39-like domain-containing protein</fullName>
    </recommendedName>
</protein>
<comment type="caution">
    <text evidence="3">The sequence shown here is derived from an EMBL/GenBank/DDBJ whole genome shotgun (WGS) entry which is preliminary data.</text>
</comment>
<evidence type="ECO:0000313" key="4">
    <source>
        <dbReference type="Proteomes" id="UP000230232"/>
    </source>
</evidence>
<keyword evidence="1" id="KW-1133">Transmembrane helix</keyword>
<proteinExistence type="predicted"/>
<feature type="transmembrane region" description="Helical" evidence="1">
    <location>
        <begin position="5"/>
        <end position="23"/>
    </location>
</feature>
<gene>
    <name evidence="3" type="ORF">COV31_01105</name>
</gene>
<evidence type="ECO:0000313" key="3">
    <source>
        <dbReference type="EMBL" id="PIR41455.1"/>
    </source>
</evidence>
<keyword evidence="1" id="KW-0812">Transmembrane</keyword>
<dbReference type="Proteomes" id="UP000230232">
    <property type="component" value="Unassembled WGS sequence"/>
</dbReference>
<keyword evidence="1" id="KW-0472">Membrane</keyword>
<dbReference type="AlphaFoldDB" id="A0A2H0R6K3"/>
<evidence type="ECO:0000259" key="2">
    <source>
        <dbReference type="Pfam" id="PF13529"/>
    </source>
</evidence>
<organism evidence="3 4">
    <name type="scientific">Candidatus Yanofskybacteria bacterium CG10_big_fil_rev_8_21_14_0_10_46_23</name>
    <dbReference type="NCBI Taxonomy" id="1975098"/>
    <lineage>
        <taxon>Bacteria</taxon>
        <taxon>Candidatus Yanofskyibacteriota</taxon>
    </lineage>
</organism>
<dbReference type="Gene3D" id="3.90.70.10">
    <property type="entry name" value="Cysteine proteinases"/>
    <property type="match status" value="1"/>
</dbReference>